<gene>
    <name evidence="8" type="ORF">ADH66_02955</name>
    <name evidence="9" type="ORF">I5Q82_13005</name>
</gene>
<feature type="chain" id="PRO_5043881860" evidence="6">
    <location>
        <begin position="24"/>
        <end position="757"/>
    </location>
</feature>
<accession>A0A1Z2XMN6</accession>
<dbReference type="KEGG" id="amur:ADH66_02955"/>
<dbReference type="GO" id="GO:0030313">
    <property type="term" value="C:cell envelope"/>
    <property type="evidence" value="ECO:0007669"/>
    <property type="project" value="UniProtKB-SubCell"/>
</dbReference>
<keyword evidence="10" id="KW-1185">Reference proteome</keyword>
<keyword evidence="4 6" id="KW-0732">Signal</keyword>
<dbReference type="Gene3D" id="3.10.105.10">
    <property type="entry name" value="Dipeptide-binding Protein, Domain 3"/>
    <property type="match status" value="1"/>
</dbReference>
<dbReference type="Proteomes" id="UP000596035">
    <property type="component" value="Chromosome"/>
</dbReference>
<reference evidence="10" key="2">
    <citation type="submission" date="2017-05" db="EMBL/GenBank/DDBJ databases">
        <title>Improved OligoMM genomes.</title>
        <authorList>
            <person name="Garzetti D."/>
        </authorList>
    </citation>
    <scope>NUCLEOTIDE SEQUENCE [LARGE SCALE GENOMIC DNA]</scope>
    <source>
        <strain evidence="10">KB18</strain>
    </source>
</reference>
<dbReference type="Gene3D" id="3.40.190.10">
    <property type="entry name" value="Periplasmic binding protein-like II"/>
    <property type="match status" value="1"/>
</dbReference>
<dbReference type="InterPro" id="IPR000914">
    <property type="entry name" value="SBP_5_dom"/>
</dbReference>
<feature type="signal peptide" evidence="6">
    <location>
        <begin position="1"/>
        <end position="23"/>
    </location>
</feature>
<evidence type="ECO:0000313" key="8">
    <source>
        <dbReference type="EMBL" id="ASB39704.1"/>
    </source>
</evidence>
<dbReference type="PANTHER" id="PTHR30290:SF10">
    <property type="entry name" value="PERIPLASMIC OLIGOPEPTIDE-BINDING PROTEIN-RELATED"/>
    <property type="match status" value="1"/>
</dbReference>
<name>A0A1Z2XMN6_9FIRM</name>
<evidence type="ECO:0000256" key="1">
    <source>
        <dbReference type="ARBA" id="ARBA00004196"/>
    </source>
</evidence>
<keyword evidence="3" id="KW-0813">Transport</keyword>
<evidence type="ECO:0000256" key="5">
    <source>
        <dbReference type="SAM" id="MobiDB-lite"/>
    </source>
</evidence>
<dbReference type="SUPFAM" id="SSF53850">
    <property type="entry name" value="Periplasmic binding protein-like II"/>
    <property type="match status" value="1"/>
</dbReference>
<evidence type="ECO:0000259" key="7">
    <source>
        <dbReference type="Pfam" id="PF00496"/>
    </source>
</evidence>
<organism evidence="9 11">
    <name type="scientific">Acutalibacter muris</name>
    <dbReference type="NCBI Taxonomy" id="1796620"/>
    <lineage>
        <taxon>Bacteria</taxon>
        <taxon>Bacillati</taxon>
        <taxon>Bacillota</taxon>
        <taxon>Clostridia</taxon>
        <taxon>Eubacteriales</taxon>
        <taxon>Acutalibacteraceae</taxon>
        <taxon>Acutalibacter</taxon>
    </lineage>
</organism>
<dbReference type="Pfam" id="PF00496">
    <property type="entry name" value="SBP_bac_5"/>
    <property type="match status" value="1"/>
</dbReference>
<dbReference type="InterPro" id="IPR039424">
    <property type="entry name" value="SBP_5"/>
</dbReference>
<protein>
    <submittedName>
        <fullName evidence="9">Peptide ABC transporter substrate-binding protein</fullName>
    </submittedName>
</protein>
<evidence type="ECO:0000256" key="4">
    <source>
        <dbReference type="ARBA" id="ARBA00022729"/>
    </source>
</evidence>
<evidence type="ECO:0000313" key="10">
    <source>
        <dbReference type="Proteomes" id="UP000196710"/>
    </source>
</evidence>
<proteinExistence type="inferred from homology"/>
<dbReference type="AlphaFoldDB" id="A0A1Z2XMN6"/>
<dbReference type="GO" id="GO:0015833">
    <property type="term" value="P:peptide transport"/>
    <property type="evidence" value="ECO:0007669"/>
    <property type="project" value="TreeGrafter"/>
</dbReference>
<feature type="compositionally biased region" description="Low complexity" evidence="5">
    <location>
        <begin position="29"/>
        <end position="43"/>
    </location>
</feature>
<evidence type="ECO:0000313" key="9">
    <source>
        <dbReference type="EMBL" id="QQR28997.1"/>
    </source>
</evidence>
<sequence length="757" mass="83428">MNKTVKRTLALMLAVLMLVSAFAACGNDSGNSSGSQDSSQSSEVSEDNSSEESSDVGADEPTETGWTLPSIDSEDYDEISDYYYDFNLKEFRELAEQYAAETSDQNRRWALEALAEAKLMASGVMMPTTCNGALYQISAVAPGSVTTNGWGSDDVRYQYALVTDKVLKTADRDALKDLLNEKRGTGEYRAAAIEYLESHGYKMKDSLNLTFSGLPTTYDMFASSRVGDTQYSIGSVDSLLYYDGENNELPALAESYKVSEDGKTYTFKIRQGVKWVDSQGREVADLIADDWVAGMQHLLDCQAGLETLFVGYVTGVQDYIDGKCDIDGVGIKAVDDYTLEYTLENPTPYFTSMLHYGLSLPLSRSYYTSQGGKFGDDYDSADEGNMYGRDSDHIAYCGPFLTTSVTENNSITYKANPLYWDAENVTIKEMSYLFNDGSDPTKGYNDVKSRVVDNYAINNSTLTIAKEEKMDGDEGTVFDTYIYVSSAGSASYFNFLNVNRAAWANTNNENDAVSAQTDEQKEVTHAAMNNVHFRRAVAMSVDRVAWNAQNVGDDLAALSVRNSYTPGTFVTLSEDVTVPVNGVDTTFPAGTDYGKIMQAQLDADGVKITVYKDDPDAENGRGTGDGFDGWFNVDNANEELNTALEELAANGITVDESNPVHLDFPYPSYNPSRTNAANAFKQQVEKNLGGKVIIDLIDCPDADVWRACGYNTERGYQSNFDLYDLSGWSPDYQDPCSYVDTFLPDYMGYMTKCIGIY</sequence>
<dbReference type="EMBL" id="CP065321">
    <property type="protein sequence ID" value="QQR28997.1"/>
    <property type="molecule type" value="Genomic_DNA"/>
</dbReference>
<evidence type="ECO:0000256" key="6">
    <source>
        <dbReference type="SAM" id="SignalP"/>
    </source>
</evidence>
<dbReference type="Proteomes" id="UP000196710">
    <property type="component" value="Chromosome"/>
</dbReference>
<dbReference type="EMBL" id="CP021422">
    <property type="protein sequence ID" value="ASB39704.1"/>
    <property type="molecule type" value="Genomic_DNA"/>
</dbReference>
<dbReference type="GO" id="GO:1904680">
    <property type="term" value="F:peptide transmembrane transporter activity"/>
    <property type="evidence" value="ECO:0007669"/>
    <property type="project" value="TreeGrafter"/>
</dbReference>
<reference evidence="8" key="1">
    <citation type="journal article" date="2017" name="Genome Announc.">
        <title>High-Quality Whole-Genome Sequences of the Oligo-Mouse-Microbiota Bacterial Community.</title>
        <authorList>
            <person name="Garzetti D."/>
            <person name="Brugiroux S."/>
            <person name="Bunk B."/>
            <person name="Pukall R."/>
            <person name="McCoy K.D."/>
            <person name="Macpherson A.J."/>
            <person name="Stecher B."/>
        </authorList>
    </citation>
    <scope>NUCLEOTIDE SEQUENCE</scope>
    <source>
        <strain evidence="8">KB18</strain>
    </source>
</reference>
<dbReference type="PANTHER" id="PTHR30290">
    <property type="entry name" value="PERIPLASMIC BINDING COMPONENT OF ABC TRANSPORTER"/>
    <property type="match status" value="1"/>
</dbReference>
<dbReference type="RefSeq" id="WP_066535875.1">
    <property type="nucleotide sequence ID" value="NZ_CP021422.1"/>
</dbReference>
<feature type="region of interest" description="Disordered" evidence="5">
    <location>
        <begin position="29"/>
        <end position="72"/>
    </location>
</feature>
<evidence type="ECO:0000256" key="2">
    <source>
        <dbReference type="ARBA" id="ARBA00005695"/>
    </source>
</evidence>
<comment type="subcellular location">
    <subcellularLocation>
        <location evidence="1">Cell envelope</location>
    </subcellularLocation>
</comment>
<comment type="similarity">
    <text evidence="2">Belongs to the bacterial solute-binding protein 5 family.</text>
</comment>
<evidence type="ECO:0000313" key="11">
    <source>
        <dbReference type="Proteomes" id="UP000596035"/>
    </source>
</evidence>
<dbReference type="PROSITE" id="PS51257">
    <property type="entry name" value="PROKAR_LIPOPROTEIN"/>
    <property type="match status" value="1"/>
</dbReference>
<evidence type="ECO:0000256" key="3">
    <source>
        <dbReference type="ARBA" id="ARBA00022448"/>
    </source>
</evidence>
<reference evidence="9 11" key="3">
    <citation type="submission" date="2020-11" db="EMBL/GenBank/DDBJ databases">
        <title>Closed and high quality bacterial genomes of the OMM12 community.</title>
        <authorList>
            <person name="Marbouty M."/>
            <person name="Lamy-Besnier Q."/>
            <person name="Debarbieux L."/>
            <person name="Koszul R."/>
        </authorList>
    </citation>
    <scope>NUCLEOTIDE SEQUENCE [LARGE SCALE GENOMIC DNA]</scope>
    <source>
        <strain evidence="9 11">KB18</strain>
    </source>
</reference>
<dbReference type="Gene3D" id="3.90.76.10">
    <property type="entry name" value="Dipeptide-binding Protein, Domain 1"/>
    <property type="match status" value="1"/>
</dbReference>
<feature type="compositionally biased region" description="Acidic residues" evidence="5">
    <location>
        <begin position="44"/>
        <end position="62"/>
    </location>
</feature>
<feature type="domain" description="Solute-binding protein family 5" evidence="7">
    <location>
        <begin position="250"/>
        <end position="743"/>
    </location>
</feature>